<comment type="pathway">
    <text evidence="1">Mycotoxin biosynthesis.</text>
</comment>
<comment type="similarity">
    <text evidence="2">Belongs to the ustYa family.</text>
</comment>
<dbReference type="Pfam" id="PF11807">
    <property type="entry name" value="UstYa"/>
    <property type="match status" value="1"/>
</dbReference>
<dbReference type="STRING" id="181874.A0A409YJV0"/>
<comment type="caution">
    <text evidence="3">The sequence shown here is derived from an EMBL/GenBank/DDBJ whole genome shotgun (WGS) entry which is preliminary data.</text>
</comment>
<dbReference type="PANTHER" id="PTHR33365">
    <property type="entry name" value="YALI0B05434P"/>
    <property type="match status" value="1"/>
</dbReference>
<gene>
    <name evidence="3" type="ORF">CVT24_012589</name>
</gene>
<organism evidence="3 4">
    <name type="scientific">Panaeolus cyanescens</name>
    <dbReference type="NCBI Taxonomy" id="181874"/>
    <lineage>
        <taxon>Eukaryota</taxon>
        <taxon>Fungi</taxon>
        <taxon>Dikarya</taxon>
        <taxon>Basidiomycota</taxon>
        <taxon>Agaricomycotina</taxon>
        <taxon>Agaricomycetes</taxon>
        <taxon>Agaricomycetidae</taxon>
        <taxon>Agaricales</taxon>
        <taxon>Agaricineae</taxon>
        <taxon>Galeropsidaceae</taxon>
        <taxon>Panaeolus</taxon>
    </lineage>
</organism>
<evidence type="ECO:0000256" key="2">
    <source>
        <dbReference type="ARBA" id="ARBA00035112"/>
    </source>
</evidence>
<accession>A0A409YJV0</accession>
<dbReference type="InterPro" id="IPR021765">
    <property type="entry name" value="UstYa-like"/>
</dbReference>
<evidence type="ECO:0000256" key="1">
    <source>
        <dbReference type="ARBA" id="ARBA00004685"/>
    </source>
</evidence>
<reference evidence="3 4" key="1">
    <citation type="journal article" date="2018" name="Evol. Lett.">
        <title>Horizontal gene cluster transfer increased hallucinogenic mushroom diversity.</title>
        <authorList>
            <person name="Reynolds H.T."/>
            <person name="Vijayakumar V."/>
            <person name="Gluck-Thaler E."/>
            <person name="Korotkin H.B."/>
            <person name="Matheny P.B."/>
            <person name="Slot J.C."/>
        </authorList>
    </citation>
    <scope>NUCLEOTIDE SEQUENCE [LARGE SCALE GENOMIC DNA]</scope>
    <source>
        <strain evidence="3 4">2629</strain>
    </source>
</reference>
<name>A0A409YJV0_9AGAR</name>
<dbReference type="PANTHER" id="PTHR33365:SF4">
    <property type="entry name" value="CYCLOCHLOROTINE BIOSYNTHESIS PROTEIN O"/>
    <property type="match status" value="1"/>
</dbReference>
<evidence type="ECO:0000313" key="3">
    <source>
        <dbReference type="EMBL" id="PPR03307.1"/>
    </source>
</evidence>
<dbReference type="AlphaFoldDB" id="A0A409YJV0"/>
<dbReference type="OrthoDB" id="3687641at2759"/>
<evidence type="ECO:0000313" key="4">
    <source>
        <dbReference type="Proteomes" id="UP000284842"/>
    </source>
</evidence>
<protein>
    <submittedName>
        <fullName evidence="3">Uncharacterized protein</fullName>
    </submittedName>
</protein>
<dbReference type="EMBL" id="NHTK01001075">
    <property type="protein sequence ID" value="PPR03307.1"/>
    <property type="molecule type" value="Genomic_DNA"/>
</dbReference>
<dbReference type="GO" id="GO:0043386">
    <property type="term" value="P:mycotoxin biosynthetic process"/>
    <property type="evidence" value="ECO:0007669"/>
    <property type="project" value="InterPro"/>
</dbReference>
<dbReference type="Proteomes" id="UP000284842">
    <property type="component" value="Unassembled WGS sequence"/>
</dbReference>
<dbReference type="InParanoid" id="A0A409YJV0"/>
<proteinExistence type="inferred from homology"/>
<keyword evidence="4" id="KW-1185">Reference proteome</keyword>
<sequence length="200" mass="23000">MRYTSLQYAFTQDNYPLELSVNEHLSPVMISVSDSVRYGLHETGDDEREWKQLNKWPRGLGRMHLGEDYRLFNAVYFHQFHCVQIMQGAIQNRHYPKATAKHVNHCLNYLRQTLMCDADYTLEEGDFVSDYRSIGRGGNERVKHILRLPLILLAAIRALALPTPKPTAAVAVPDAFEFDRRIDPTVYDIMADDSSVRTVA</sequence>